<keyword evidence="2" id="KW-0175">Coiled coil</keyword>
<feature type="coiled-coil region" evidence="2">
    <location>
        <begin position="302"/>
        <end position="344"/>
    </location>
</feature>
<reference evidence="5" key="1">
    <citation type="submission" date="2016-07" db="EMBL/GenBank/DDBJ databases">
        <title>Microvirga ossetica sp. nov. a new species of rhizobia isolated from root nodules of the legume species Vicia alpestris Steven originated from North Ossetia region in the Caucasus.</title>
        <authorList>
            <person name="Safronova V.I."/>
            <person name="Kuznetsova I.G."/>
            <person name="Sazanova A.L."/>
            <person name="Belimov A."/>
            <person name="Andronov E."/>
            <person name="Osledkin Y.S."/>
            <person name="Onishchuk O.P."/>
            <person name="Kurchak O.N."/>
            <person name="Shaposhnikov A.I."/>
            <person name="Willems A."/>
            <person name="Tikhonovich I.A."/>
        </authorList>
    </citation>
    <scope>NUCLEOTIDE SEQUENCE [LARGE SCALE GENOMIC DNA]</scope>
    <source>
        <strain evidence="5">V5/3M</strain>
    </source>
</reference>
<dbReference type="Gene3D" id="3.30.1950.10">
    <property type="entry name" value="wza like domain"/>
    <property type="match status" value="1"/>
</dbReference>
<dbReference type="EMBL" id="CP016616">
    <property type="protein sequence ID" value="ANY81513.1"/>
    <property type="molecule type" value="Genomic_DNA"/>
</dbReference>
<dbReference type="Pfam" id="PF02563">
    <property type="entry name" value="Poly_export"/>
    <property type="match status" value="1"/>
</dbReference>
<feature type="domain" description="Polysaccharide export protein N-terminal" evidence="3">
    <location>
        <begin position="28"/>
        <end position="93"/>
    </location>
</feature>
<dbReference type="InterPro" id="IPR003715">
    <property type="entry name" value="Poly_export_N"/>
</dbReference>
<evidence type="ECO:0000313" key="5">
    <source>
        <dbReference type="EMBL" id="ANY81513.1"/>
    </source>
</evidence>
<evidence type="ECO:0000256" key="1">
    <source>
        <dbReference type="ARBA" id="ARBA00022729"/>
    </source>
</evidence>
<evidence type="ECO:0000259" key="4">
    <source>
        <dbReference type="Pfam" id="PF25994"/>
    </source>
</evidence>
<organism evidence="5">
    <name type="scientific">Microvirga ossetica</name>
    <dbReference type="NCBI Taxonomy" id="1882682"/>
    <lineage>
        <taxon>Bacteria</taxon>
        <taxon>Pseudomonadati</taxon>
        <taxon>Pseudomonadota</taxon>
        <taxon>Alphaproteobacteria</taxon>
        <taxon>Hyphomicrobiales</taxon>
        <taxon>Methylobacteriaceae</taxon>
        <taxon>Microvirga</taxon>
    </lineage>
</organism>
<protein>
    <recommendedName>
        <fullName evidence="6">Soluble ligand binding domain-containing protein</fullName>
    </recommendedName>
</protein>
<dbReference type="InterPro" id="IPR049712">
    <property type="entry name" value="Poly_export"/>
</dbReference>
<evidence type="ECO:0000259" key="3">
    <source>
        <dbReference type="Pfam" id="PF02563"/>
    </source>
</evidence>
<dbReference type="PANTHER" id="PTHR33619:SF3">
    <property type="entry name" value="POLYSACCHARIDE EXPORT PROTEIN GFCE-RELATED"/>
    <property type="match status" value="1"/>
</dbReference>
<feature type="domain" description="AprE-like long alpha-helical hairpin" evidence="4">
    <location>
        <begin position="168"/>
        <end position="357"/>
    </location>
</feature>
<evidence type="ECO:0008006" key="6">
    <source>
        <dbReference type="Google" id="ProtNLM"/>
    </source>
</evidence>
<accession>A0A1B2ENF8</accession>
<evidence type="ECO:0000256" key="2">
    <source>
        <dbReference type="SAM" id="Coils"/>
    </source>
</evidence>
<sequence>MSNPTKSPIVAVLALLGGILLCGSASIAAEYRLASGDTIEITITGTPQLQHKAVLGLDGTVSLPVMGEIKAAGLTLSELRAKINAEIPKRMMRQRTAEGRELVFTLMPEEVTLNIVDYRPIYINGDVSKPGEQPFRPGMTVRQSLAVAGGYDTIRSRPDSPLTQLVDSRSEYETLQVQYVQVMLQVKRLKTELGETSDANDKEIDSVRIPETLLMQISAVENDRYSSRTGNLKKEKSYMERRISQSDTQISILSEQQQKEKEAMQTDLDDLKNLKELHDRGTVPITRVMDARRASLVSASRHLQTMAQLEQARKEREEVVRNLAKVEESRRDELLQELQSATLQLSSIRPRLAGLQQKLLAYTGSVRSQSPLGSSARPEISISRRVNDRYEKIVSGENTELLPGDVVEIALRID</sequence>
<dbReference type="PANTHER" id="PTHR33619">
    <property type="entry name" value="POLYSACCHARIDE EXPORT PROTEIN GFCE-RELATED"/>
    <property type="match status" value="1"/>
</dbReference>
<dbReference type="GO" id="GO:0015159">
    <property type="term" value="F:polysaccharide transmembrane transporter activity"/>
    <property type="evidence" value="ECO:0007669"/>
    <property type="project" value="InterPro"/>
</dbReference>
<dbReference type="AlphaFoldDB" id="A0A1B2ENF8"/>
<name>A0A1B2ENF8_9HYPH</name>
<dbReference type="Pfam" id="PF25994">
    <property type="entry name" value="HH_AprE"/>
    <property type="match status" value="1"/>
</dbReference>
<dbReference type="InterPro" id="IPR058781">
    <property type="entry name" value="HH_AprE-like"/>
</dbReference>
<dbReference type="KEGG" id="moc:BB934_00650"/>
<keyword evidence="1" id="KW-0732">Signal</keyword>
<gene>
    <name evidence="5" type="ORF">BB934_00650</name>
</gene>
<proteinExistence type="predicted"/>